<evidence type="ECO:0000313" key="3">
    <source>
        <dbReference type="Proteomes" id="UP000197019"/>
    </source>
</evidence>
<feature type="region of interest" description="Disordered" evidence="1">
    <location>
        <begin position="155"/>
        <end position="248"/>
    </location>
</feature>
<proteinExistence type="predicted"/>
<gene>
    <name evidence="2" type="ORF">CEK71_21360</name>
</gene>
<dbReference type="OrthoDB" id="8759680at2"/>
<name>A0A1Z4C4E7_9GAMM</name>
<dbReference type="KEGG" id="mpsy:CEK71_21360"/>
<sequence>MNTKTAPHPSTGTGSPDTTAINAKTYLSLKKGKANKTGQRSHGQIHYRLLTDAGMQALYVIITGNDGGGYHSKEIVPFVNVEQCLEGFNTDKPLSSKLFQPAFVGQSTNNAGFLAAILRAENLLAAVPESPHHHALQADWDGWKASTLALADKAEPFQPELPKPRITKSTVNPIESQRPEADSEATGDENPTAPDDADMIQPQTSSQGGVGAEPSGIAGESDKSKAKKQRAEKRQHPGGEDSQHDSPA</sequence>
<reference evidence="2 3" key="1">
    <citation type="submission" date="2017-06" db="EMBL/GenBank/DDBJ databases">
        <title>Genome Sequencing of the methanotroph Methylovulum psychrotolerants str. HV10-M2 isolated from a high-altitude environment.</title>
        <authorList>
            <person name="Mateos-Rivera A."/>
        </authorList>
    </citation>
    <scope>NUCLEOTIDE SEQUENCE [LARGE SCALE GENOMIC DNA]</scope>
    <source>
        <strain evidence="2 3">HV10_M2</strain>
    </source>
</reference>
<organism evidence="2 3">
    <name type="scientific">Methylovulum psychrotolerans</name>
    <dbReference type="NCBI Taxonomy" id="1704499"/>
    <lineage>
        <taxon>Bacteria</taxon>
        <taxon>Pseudomonadati</taxon>
        <taxon>Pseudomonadota</taxon>
        <taxon>Gammaproteobacteria</taxon>
        <taxon>Methylococcales</taxon>
        <taxon>Methylococcaceae</taxon>
        <taxon>Methylovulum</taxon>
    </lineage>
</organism>
<dbReference type="AlphaFoldDB" id="A0A1Z4C4E7"/>
<protein>
    <submittedName>
        <fullName evidence="2">Uncharacterized protein</fullName>
    </submittedName>
</protein>
<feature type="compositionally biased region" description="Basic and acidic residues" evidence="1">
    <location>
        <begin position="232"/>
        <end position="248"/>
    </location>
</feature>
<accession>A0A1Z4C4E7</accession>
<dbReference type="Proteomes" id="UP000197019">
    <property type="component" value="Chromosome"/>
</dbReference>
<dbReference type="RefSeq" id="WP_088621272.1">
    <property type="nucleotide sequence ID" value="NZ_CP022129.1"/>
</dbReference>
<evidence type="ECO:0000313" key="2">
    <source>
        <dbReference type="EMBL" id="ASF48403.1"/>
    </source>
</evidence>
<keyword evidence="3" id="KW-1185">Reference proteome</keyword>
<evidence type="ECO:0000256" key="1">
    <source>
        <dbReference type="SAM" id="MobiDB-lite"/>
    </source>
</evidence>
<dbReference type="EMBL" id="CP022129">
    <property type="protein sequence ID" value="ASF48403.1"/>
    <property type="molecule type" value="Genomic_DNA"/>
</dbReference>